<dbReference type="Gene3D" id="3.40.50.1820">
    <property type="entry name" value="alpha/beta hydrolase"/>
    <property type="match status" value="1"/>
</dbReference>
<protein>
    <submittedName>
        <fullName evidence="5">Oleoyl-(Acyl-carrier-protein) hydrolase</fullName>
        <ecNumber evidence="5">3.1.2.14</ecNumber>
    </submittedName>
</protein>
<dbReference type="HOGENOM" id="CLU_070456_1_2_11"/>
<accession>F8B3X2</accession>
<sequence>MTRPGVSAGDGTGSGTGADLWIRRFHPVADPARRLVCFPHAGGSAPFFFPLSQELSAPAGPGRRGVDVLAVQYPGRQDRLGEPAVTSIAGLAEGIATALRPWAGEPLTFFGHSMGAVVAFEVALRLRARGQDGPVRLIASGRRAPSRYRQRQDVHGRDDAGIVAELRQLAGTDPRLLGDEEILRMILPAIRADYTAVETYRSEPGAVLPCPVTVFTGDADPQVTLDEAQAWREHTIAGFDLRVFPGGHFYLAEDPGPVIAAIRAELAARAPAVPASAVPAPAVPEPPSQAASSRTSAR</sequence>
<dbReference type="PANTHER" id="PTHR11487">
    <property type="entry name" value="THIOESTERASE"/>
    <property type="match status" value="1"/>
</dbReference>
<evidence type="ECO:0000256" key="1">
    <source>
        <dbReference type="ARBA" id="ARBA00007169"/>
    </source>
</evidence>
<keyword evidence="2 5" id="KW-0378">Hydrolase</keyword>
<evidence type="ECO:0000256" key="3">
    <source>
        <dbReference type="SAM" id="MobiDB-lite"/>
    </source>
</evidence>
<organism evidence="5 6">
    <name type="scientific">Candidatus Protofrankia datiscae</name>
    <dbReference type="NCBI Taxonomy" id="2716812"/>
    <lineage>
        <taxon>Bacteria</taxon>
        <taxon>Bacillati</taxon>
        <taxon>Actinomycetota</taxon>
        <taxon>Actinomycetes</taxon>
        <taxon>Frankiales</taxon>
        <taxon>Frankiaceae</taxon>
        <taxon>Protofrankia</taxon>
    </lineage>
</organism>
<feature type="domain" description="Thioesterase TesA-like" evidence="4">
    <location>
        <begin position="36"/>
        <end position="266"/>
    </location>
</feature>
<dbReference type="RefSeq" id="WP_013873902.1">
    <property type="nucleotide sequence ID" value="NC_015656.1"/>
</dbReference>
<dbReference type="KEGG" id="fsy:FsymDg_2628"/>
<name>F8B3X2_9ACTN</name>
<feature type="region of interest" description="Disordered" evidence="3">
    <location>
        <begin position="275"/>
        <end position="298"/>
    </location>
</feature>
<dbReference type="Proteomes" id="UP000001549">
    <property type="component" value="Chromosome"/>
</dbReference>
<evidence type="ECO:0000313" key="5">
    <source>
        <dbReference type="EMBL" id="AEH09984.1"/>
    </source>
</evidence>
<dbReference type="InterPro" id="IPR012223">
    <property type="entry name" value="TEII"/>
</dbReference>
<dbReference type="eggNOG" id="COG3208">
    <property type="taxonomic scope" value="Bacteria"/>
</dbReference>
<dbReference type="EMBL" id="CP002801">
    <property type="protein sequence ID" value="AEH09984.1"/>
    <property type="molecule type" value="Genomic_DNA"/>
</dbReference>
<dbReference type="STRING" id="656024.FsymDg_2628"/>
<gene>
    <name evidence="5" type="ordered locus">FsymDg_2628</name>
</gene>
<reference evidence="5 6" key="1">
    <citation type="submission" date="2011-05" db="EMBL/GenBank/DDBJ databases">
        <title>Complete sequence of chromosome of Frankia symbiont of Datisca glomerata.</title>
        <authorList>
            <consortium name="US DOE Joint Genome Institute"/>
            <person name="Lucas S."/>
            <person name="Han J."/>
            <person name="Lapidus A."/>
            <person name="Cheng J.-F."/>
            <person name="Goodwin L."/>
            <person name="Pitluck S."/>
            <person name="Peters L."/>
            <person name="Mikhailova N."/>
            <person name="Chertkov O."/>
            <person name="Teshima H."/>
            <person name="Han C."/>
            <person name="Tapia R."/>
            <person name="Land M."/>
            <person name="Hauser L."/>
            <person name="Kyrpides N."/>
            <person name="Ivanova N."/>
            <person name="Pagani I."/>
            <person name="Berry A."/>
            <person name="Pawlowski K."/>
            <person name="Persson T."/>
            <person name="Vanden Heuvel B."/>
            <person name="Benson D."/>
            <person name="Woyke T."/>
        </authorList>
    </citation>
    <scope>NUCLEOTIDE SEQUENCE [LARGE SCALE GENOMIC DNA]</scope>
    <source>
        <strain evidence="6">4085684</strain>
    </source>
</reference>
<evidence type="ECO:0000259" key="4">
    <source>
        <dbReference type="SMART" id="SM00824"/>
    </source>
</evidence>
<dbReference type="EC" id="3.1.2.14" evidence="5"/>
<dbReference type="InterPro" id="IPR029058">
    <property type="entry name" value="AB_hydrolase_fold"/>
</dbReference>
<proteinExistence type="inferred from homology"/>
<dbReference type="SUPFAM" id="SSF53474">
    <property type="entry name" value="alpha/beta-Hydrolases"/>
    <property type="match status" value="1"/>
</dbReference>
<dbReference type="Pfam" id="PF00975">
    <property type="entry name" value="Thioesterase"/>
    <property type="match status" value="1"/>
</dbReference>
<evidence type="ECO:0000313" key="6">
    <source>
        <dbReference type="Proteomes" id="UP000001549"/>
    </source>
</evidence>
<dbReference type="GO" id="GO:0016297">
    <property type="term" value="F:fatty acyl-[ACP] hydrolase activity"/>
    <property type="evidence" value="ECO:0007669"/>
    <property type="project" value="UniProtKB-EC"/>
</dbReference>
<dbReference type="AlphaFoldDB" id="F8B3X2"/>
<dbReference type="SMART" id="SM00824">
    <property type="entry name" value="PKS_TE"/>
    <property type="match status" value="1"/>
</dbReference>
<dbReference type="PANTHER" id="PTHR11487:SF0">
    <property type="entry name" value="S-ACYL FATTY ACID SYNTHASE THIOESTERASE, MEDIUM CHAIN"/>
    <property type="match status" value="1"/>
</dbReference>
<dbReference type="InterPro" id="IPR020802">
    <property type="entry name" value="TesA-like"/>
</dbReference>
<keyword evidence="6" id="KW-1185">Reference proteome</keyword>
<dbReference type="InterPro" id="IPR001031">
    <property type="entry name" value="Thioesterase"/>
</dbReference>
<feature type="compositionally biased region" description="Low complexity" evidence="3">
    <location>
        <begin position="288"/>
        <end position="298"/>
    </location>
</feature>
<dbReference type="GO" id="GO:0008610">
    <property type="term" value="P:lipid biosynthetic process"/>
    <property type="evidence" value="ECO:0007669"/>
    <property type="project" value="TreeGrafter"/>
</dbReference>
<evidence type="ECO:0000256" key="2">
    <source>
        <dbReference type="ARBA" id="ARBA00022801"/>
    </source>
</evidence>
<comment type="similarity">
    <text evidence="1">Belongs to the thioesterase family.</text>
</comment>